<evidence type="ECO:0000313" key="1">
    <source>
        <dbReference type="EMBL" id="KAK3790031.1"/>
    </source>
</evidence>
<protein>
    <submittedName>
        <fullName evidence="1">Uncharacterized protein</fullName>
    </submittedName>
</protein>
<reference evidence="1" key="1">
    <citation type="journal article" date="2023" name="G3 (Bethesda)">
        <title>A reference genome for the long-term kleptoplast-retaining sea slug Elysia crispata morphotype clarki.</title>
        <authorList>
            <person name="Eastman K.E."/>
            <person name="Pendleton A.L."/>
            <person name="Shaikh M.A."/>
            <person name="Suttiyut T."/>
            <person name="Ogas R."/>
            <person name="Tomko P."/>
            <person name="Gavelis G."/>
            <person name="Widhalm J.R."/>
            <person name="Wisecaver J.H."/>
        </authorList>
    </citation>
    <scope>NUCLEOTIDE SEQUENCE</scope>
    <source>
        <strain evidence="1">ECLA1</strain>
    </source>
</reference>
<keyword evidence="2" id="KW-1185">Reference proteome</keyword>
<proteinExistence type="predicted"/>
<accession>A0AAE1AMS0</accession>
<evidence type="ECO:0000313" key="2">
    <source>
        <dbReference type="Proteomes" id="UP001283361"/>
    </source>
</evidence>
<comment type="caution">
    <text evidence="1">The sequence shown here is derived from an EMBL/GenBank/DDBJ whole genome shotgun (WGS) entry which is preliminary data.</text>
</comment>
<name>A0AAE1AMS0_9GAST</name>
<organism evidence="1 2">
    <name type="scientific">Elysia crispata</name>
    <name type="common">lettuce slug</name>
    <dbReference type="NCBI Taxonomy" id="231223"/>
    <lineage>
        <taxon>Eukaryota</taxon>
        <taxon>Metazoa</taxon>
        <taxon>Spiralia</taxon>
        <taxon>Lophotrochozoa</taxon>
        <taxon>Mollusca</taxon>
        <taxon>Gastropoda</taxon>
        <taxon>Heterobranchia</taxon>
        <taxon>Euthyneura</taxon>
        <taxon>Panpulmonata</taxon>
        <taxon>Sacoglossa</taxon>
        <taxon>Placobranchoidea</taxon>
        <taxon>Plakobranchidae</taxon>
        <taxon>Elysia</taxon>
    </lineage>
</organism>
<dbReference type="Proteomes" id="UP001283361">
    <property type="component" value="Unassembled WGS sequence"/>
</dbReference>
<gene>
    <name evidence="1" type="ORF">RRG08_040951</name>
</gene>
<dbReference type="AlphaFoldDB" id="A0AAE1AMS0"/>
<dbReference type="EMBL" id="JAWDGP010001591">
    <property type="protein sequence ID" value="KAK3790031.1"/>
    <property type="molecule type" value="Genomic_DNA"/>
</dbReference>
<sequence length="66" mass="7413">MSTPVRGRDEFGFHCIIMRQGNPEMLGVLAATKDLFGASRVLPRTLRVRDTEQAIRTVGTFQIGRH</sequence>